<dbReference type="InterPro" id="IPR036441">
    <property type="entry name" value="DHquinase_II_sf"/>
</dbReference>
<feature type="region of interest" description="Disordered" evidence="3">
    <location>
        <begin position="1"/>
        <end position="58"/>
    </location>
</feature>
<name>A0A1Q9DI79_SYMMI</name>
<dbReference type="Pfam" id="PF01220">
    <property type="entry name" value="DHquinase_II"/>
    <property type="match status" value="1"/>
</dbReference>
<dbReference type="EMBL" id="LSRX01000524">
    <property type="protein sequence ID" value="OLP94873.1"/>
    <property type="molecule type" value="Genomic_DNA"/>
</dbReference>
<dbReference type="GO" id="GO:0019631">
    <property type="term" value="P:quinate catabolic process"/>
    <property type="evidence" value="ECO:0007669"/>
    <property type="project" value="TreeGrafter"/>
</dbReference>
<dbReference type="GO" id="GO:0003855">
    <property type="term" value="F:3-dehydroquinate dehydratase activity"/>
    <property type="evidence" value="ECO:0007669"/>
    <property type="project" value="UniProtKB-EC"/>
</dbReference>
<dbReference type="PANTHER" id="PTHR21272:SF3">
    <property type="entry name" value="CATABOLIC 3-DEHYDROQUINASE"/>
    <property type="match status" value="1"/>
</dbReference>
<dbReference type="InterPro" id="IPR001874">
    <property type="entry name" value="DHquinase_II"/>
</dbReference>
<gene>
    <name evidence="4" type="primary">aroQ</name>
    <name evidence="4" type="ORF">AK812_SmicGene23069</name>
</gene>
<comment type="caution">
    <text evidence="4">The sequence shown here is derived from an EMBL/GenBank/DDBJ whole genome shotgun (WGS) entry which is preliminary data.</text>
</comment>
<evidence type="ECO:0000313" key="5">
    <source>
        <dbReference type="Proteomes" id="UP000186817"/>
    </source>
</evidence>
<evidence type="ECO:0000313" key="4">
    <source>
        <dbReference type="EMBL" id="OLP94873.1"/>
    </source>
</evidence>
<dbReference type="OrthoDB" id="436769at2759"/>
<keyword evidence="5" id="KW-1185">Reference proteome</keyword>
<dbReference type="PANTHER" id="PTHR21272">
    <property type="entry name" value="CATABOLIC 3-DEHYDROQUINASE"/>
    <property type="match status" value="1"/>
</dbReference>
<dbReference type="Gene3D" id="3.40.50.9100">
    <property type="entry name" value="Dehydroquinase, class II"/>
    <property type="match status" value="1"/>
</dbReference>
<proteinExistence type="predicted"/>
<keyword evidence="2" id="KW-0456">Lyase</keyword>
<dbReference type="EC" id="4.2.1.10" evidence="1"/>
<reference evidence="4 5" key="1">
    <citation type="submission" date="2016-02" db="EMBL/GenBank/DDBJ databases">
        <title>Genome analysis of coral dinoflagellate symbionts highlights evolutionary adaptations to a symbiotic lifestyle.</title>
        <authorList>
            <person name="Aranda M."/>
            <person name="Li Y."/>
            <person name="Liew Y.J."/>
            <person name="Baumgarten S."/>
            <person name="Simakov O."/>
            <person name="Wilson M."/>
            <person name="Piel J."/>
            <person name="Ashoor H."/>
            <person name="Bougouffa S."/>
            <person name="Bajic V.B."/>
            <person name="Ryu T."/>
            <person name="Ravasi T."/>
            <person name="Bayer T."/>
            <person name="Micklem G."/>
            <person name="Kim H."/>
            <person name="Bhak J."/>
            <person name="Lajeunesse T.C."/>
            <person name="Voolstra C.R."/>
        </authorList>
    </citation>
    <scope>NUCLEOTIDE SEQUENCE [LARGE SCALE GENOMIC DNA]</scope>
    <source>
        <strain evidence="4 5">CCMP2467</strain>
    </source>
</reference>
<dbReference type="Proteomes" id="UP000186817">
    <property type="component" value="Unassembled WGS sequence"/>
</dbReference>
<evidence type="ECO:0000256" key="3">
    <source>
        <dbReference type="SAM" id="MobiDB-lite"/>
    </source>
</evidence>
<dbReference type="AlphaFoldDB" id="A0A1Q9DI79"/>
<protein>
    <recommendedName>
        <fullName evidence="1">3-dehydroquinate dehydratase</fullName>
        <ecNumber evidence="1">4.2.1.10</ecNumber>
    </recommendedName>
</protein>
<organism evidence="4 5">
    <name type="scientific">Symbiodinium microadriaticum</name>
    <name type="common">Dinoflagellate</name>
    <name type="synonym">Zooxanthella microadriatica</name>
    <dbReference type="NCBI Taxonomy" id="2951"/>
    <lineage>
        <taxon>Eukaryota</taxon>
        <taxon>Sar</taxon>
        <taxon>Alveolata</taxon>
        <taxon>Dinophyceae</taxon>
        <taxon>Suessiales</taxon>
        <taxon>Symbiodiniaceae</taxon>
        <taxon>Symbiodinium</taxon>
    </lineage>
</organism>
<feature type="compositionally biased region" description="Low complexity" evidence="3">
    <location>
        <begin position="31"/>
        <end position="53"/>
    </location>
</feature>
<dbReference type="SUPFAM" id="SSF52304">
    <property type="entry name" value="Type II 3-dehydroquinate dehydratase"/>
    <property type="match status" value="1"/>
</dbReference>
<accession>A0A1Q9DI79</accession>
<evidence type="ECO:0000256" key="2">
    <source>
        <dbReference type="ARBA" id="ARBA00023239"/>
    </source>
</evidence>
<evidence type="ECO:0000256" key="1">
    <source>
        <dbReference type="ARBA" id="ARBA00012060"/>
    </source>
</evidence>
<sequence>MPTLAQDEGRPRNKTASSTSPRFGERTQCMAARSASSAGGSAGGRSPRGTSPSNTIETSACTSTMKSYVGPVLLRKLSWRPAPFASMAGTVRLLVLNGKGLDTRGSTEESRTYFRSSAQLSDYDAHIRATASELGVAVEHLQTNDLDECIRLLSGTDADAIVINPAGFGKEPALVECIAALRKPVFEVHYGNFFAKGATSLVTAACNGLICGAKLSSYSAGMRAAVEALKPSPFDHPPPEK</sequence>